<evidence type="ECO:0000256" key="6">
    <source>
        <dbReference type="SAM" id="MobiDB-lite"/>
    </source>
</evidence>
<proteinExistence type="inferred from homology"/>
<evidence type="ECO:0000256" key="5">
    <source>
        <dbReference type="ARBA" id="ARBA00022840"/>
    </source>
</evidence>
<organism evidence="7 8">
    <name type="scientific">Streptomyces griseiscabiei</name>
    <dbReference type="NCBI Taxonomy" id="2993540"/>
    <lineage>
        <taxon>Bacteria</taxon>
        <taxon>Bacillati</taxon>
        <taxon>Actinomycetota</taxon>
        <taxon>Actinomycetes</taxon>
        <taxon>Kitasatosporales</taxon>
        <taxon>Streptomycetaceae</taxon>
        <taxon>Streptomyces</taxon>
    </lineage>
</organism>
<dbReference type="HAMAP" id="MF_01883">
    <property type="entry name" value="MdcB"/>
    <property type="match status" value="1"/>
</dbReference>
<evidence type="ECO:0000313" key="8">
    <source>
        <dbReference type="Proteomes" id="UP001271723"/>
    </source>
</evidence>
<evidence type="ECO:0000256" key="1">
    <source>
        <dbReference type="ARBA" id="ARBA00001210"/>
    </source>
</evidence>
<dbReference type="EC" id="2.4.2.52" evidence="2"/>
<dbReference type="NCBIfam" id="TIGR03132">
    <property type="entry name" value="malonate_mdcB"/>
    <property type="match status" value="1"/>
</dbReference>
<keyword evidence="8" id="KW-1185">Reference proteome</keyword>
<evidence type="ECO:0000256" key="2">
    <source>
        <dbReference type="ARBA" id="ARBA00012074"/>
    </source>
</evidence>
<comment type="caution">
    <text evidence="7">The sequence shown here is derived from an EMBL/GenBank/DDBJ whole genome shotgun (WGS) entry which is preliminary data.</text>
</comment>
<evidence type="ECO:0000256" key="4">
    <source>
        <dbReference type="ARBA" id="ARBA00022741"/>
    </source>
</evidence>
<accession>A0ABU4LL35</accession>
<dbReference type="GO" id="GO:0016757">
    <property type="term" value="F:glycosyltransferase activity"/>
    <property type="evidence" value="ECO:0007669"/>
    <property type="project" value="UniProtKB-KW"/>
</dbReference>
<dbReference type="EMBL" id="JARAVY010000046">
    <property type="protein sequence ID" value="MDX2916303.1"/>
    <property type="molecule type" value="Genomic_DNA"/>
</dbReference>
<reference evidence="7 8" key="1">
    <citation type="journal article" date="2023" name="Microb. Genom.">
        <title>Mesoterricola silvestris gen. nov., sp. nov., Mesoterricola sediminis sp. nov., Geothrix oryzae sp. nov., Geothrix edaphica sp. nov., Geothrix rubra sp. nov., and Geothrix limicola sp. nov., six novel members of Acidobacteriota isolated from soils.</title>
        <authorList>
            <person name="Weisberg A.J."/>
            <person name="Pearce E."/>
            <person name="Kramer C.G."/>
            <person name="Chang J.H."/>
            <person name="Clarke C.R."/>
        </authorList>
    </citation>
    <scope>NUCLEOTIDE SEQUENCE [LARGE SCALE GENOMIC DNA]</scope>
    <source>
        <strain evidence="7 8">NRRL_B-2795</strain>
    </source>
</reference>
<dbReference type="PANTHER" id="PTHR30201:SF2">
    <property type="entry name" value="2-(5''-TRIPHOSPHORIBOSYL)-3'-DEPHOSPHOCOENZYME-A SYNTHASE"/>
    <property type="match status" value="1"/>
</dbReference>
<name>A0ABU4LL35_9ACTN</name>
<dbReference type="InterPro" id="IPR002736">
    <property type="entry name" value="CitG"/>
</dbReference>
<keyword evidence="7" id="KW-0328">Glycosyltransferase</keyword>
<dbReference type="InterPro" id="IPR017555">
    <property type="entry name" value="TriPribosyl-deP-CoA_syn"/>
</dbReference>
<keyword evidence="3 7" id="KW-0808">Transferase</keyword>
<keyword evidence="5" id="KW-0067">ATP-binding</keyword>
<gene>
    <name evidence="7" type="primary">mdcB</name>
    <name evidence="7" type="ORF">PV517_47530</name>
</gene>
<feature type="region of interest" description="Disordered" evidence="6">
    <location>
        <begin position="282"/>
        <end position="303"/>
    </location>
</feature>
<dbReference type="Pfam" id="PF01874">
    <property type="entry name" value="CitG"/>
    <property type="match status" value="1"/>
</dbReference>
<dbReference type="NCBIfam" id="NF002315">
    <property type="entry name" value="PRK01237.1"/>
    <property type="match status" value="1"/>
</dbReference>
<dbReference type="GO" id="GO:0046917">
    <property type="term" value="F:triphosphoribosyl-dephospho-CoA synthase activity"/>
    <property type="evidence" value="ECO:0007669"/>
    <property type="project" value="UniProtKB-EC"/>
</dbReference>
<keyword evidence="4" id="KW-0547">Nucleotide-binding</keyword>
<dbReference type="Gene3D" id="1.10.4200.10">
    <property type="entry name" value="Triphosphoribosyl-dephospho-CoA protein"/>
    <property type="match status" value="2"/>
</dbReference>
<evidence type="ECO:0000313" key="7">
    <source>
        <dbReference type="EMBL" id="MDX2916303.1"/>
    </source>
</evidence>
<sequence>MPQRHTGARTPTPDAVADLAVAALRAEADLAPKPGLVDPRDNGAHTDMDHALLVRSADALRGAFAHCARLAVELPLGPELRARIGAAGRAGERQMLQVTGGVNTHRGALWAVGLLAAGAARRHGIGDAVRFAAGLARLPDSAVPPAQGTSHGAGAGRRYGAPGARGEAAAGFPHVTGHALPMLRRARARGADETSARLDALLSVMAHLPDTCVLHRGGPAGLAIIQRGAADVLAVGGTADPAGRRRLSELDALALSRRLSPGGSADLLAAALFLDSLPAAPKTPPAVKGHTRSHADTRLPFPR</sequence>
<dbReference type="PANTHER" id="PTHR30201">
    <property type="entry name" value="TRIPHOSPHORIBOSYL-DEPHOSPHO-COA SYNTHASE"/>
    <property type="match status" value="1"/>
</dbReference>
<evidence type="ECO:0000256" key="3">
    <source>
        <dbReference type="ARBA" id="ARBA00022679"/>
    </source>
</evidence>
<dbReference type="RefSeq" id="WP_179203058.1">
    <property type="nucleotide sequence ID" value="NZ_JAGJBZ010000001.1"/>
</dbReference>
<protein>
    <recommendedName>
        <fullName evidence="2">triphosphoribosyl-dephospho-CoA synthase</fullName>
        <ecNumber evidence="2">2.4.2.52</ecNumber>
    </recommendedName>
</protein>
<dbReference type="Proteomes" id="UP001271723">
    <property type="component" value="Unassembled WGS sequence"/>
</dbReference>
<comment type="catalytic activity">
    <reaction evidence="1">
        <text>3'-dephospho-CoA + ATP = 2'-(5''-triphospho-alpha-D-ribosyl)-3'-dephospho-CoA + adenine</text>
        <dbReference type="Rhea" id="RHEA:15117"/>
        <dbReference type="ChEBI" id="CHEBI:16708"/>
        <dbReference type="ChEBI" id="CHEBI:30616"/>
        <dbReference type="ChEBI" id="CHEBI:57328"/>
        <dbReference type="ChEBI" id="CHEBI:61378"/>
        <dbReference type="EC" id="2.4.2.52"/>
    </reaction>
</comment>